<gene>
    <name evidence="2" type="ORF">C9J52_02845</name>
</gene>
<dbReference type="RefSeq" id="WP_107180338.1">
    <property type="nucleotide sequence ID" value="NZ_PYOP01000003.1"/>
</dbReference>
<protein>
    <submittedName>
        <fullName evidence="2">Uncharacterized protein</fullName>
    </submittedName>
</protein>
<keyword evidence="3" id="KW-1185">Reference proteome</keyword>
<dbReference type="Proteomes" id="UP000241190">
    <property type="component" value="Unassembled WGS sequence"/>
</dbReference>
<dbReference type="EMBL" id="PYOP01000003">
    <property type="protein sequence ID" value="PSW99313.1"/>
    <property type="molecule type" value="Genomic_DNA"/>
</dbReference>
<feature type="chain" id="PRO_5046247500" evidence="1">
    <location>
        <begin position="25"/>
        <end position="380"/>
    </location>
</feature>
<evidence type="ECO:0000313" key="2">
    <source>
        <dbReference type="EMBL" id="PSW99313.1"/>
    </source>
</evidence>
<accession>A0ABX5GW75</accession>
<name>A0ABX5GW75_9GAMM</name>
<proteinExistence type="predicted"/>
<sequence length="380" mass="43298">MKIMNKKLLINIINISLASFSVNALSLEASSDYYQDHNGNFIGYTTDYSYFENFDVYPAAQITRDDWNGYINEQGQITTLRYQLDIDHTTNDFYYQTSDCTGTRYVKLESFFMYHQHDFETEVLKESPTTKKIIQYTVTHEAFDIYHVGDDMFGDKGVSQSAIDANGQFICTKTRQQELREQLEEAQKLPHGEYQDSVMDGIYAEVGDNPLILGKVSDSGIDMTNRYPWMGFEIEENHSVKGYFKGADFSQNIELVKIDPPEPPTELFPRTSHNITAHVRYNGDLSYVNITQGPNIGVDQISVDIKSKGVYDITFPENYLPKDGDINMTQLLCSVNSGTDVYAANTTIGCHRIENTNIIRITTNMKGNPFNSDFSLNLQR</sequence>
<feature type="signal peptide" evidence="1">
    <location>
        <begin position="1"/>
        <end position="24"/>
    </location>
</feature>
<evidence type="ECO:0000256" key="1">
    <source>
        <dbReference type="SAM" id="SignalP"/>
    </source>
</evidence>
<reference evidence="2 3" key="1">
    <citation type="submission" date="2018-03" db="EMBL/GenBank/DDBJ databases">
        <title>Whole genome sequencing of Histamine producing bacteria.</title>
        <authorList>
            <person name="Butler K."/>
        </authorList>
    </citation>
    <scope>NUCLEOTIDE SEQUENCE [LARGE SCALE GENOMIC DNA]</scope>
    <source>
        <strain evidence="2 3">ATCC 51761</strain>
    </source>
</reference>
<comment type="caution">
    <text evidence="2">The sequence shown here is derived from an EMBL/GenBank/DDBJ whole genome shotgun (WGS) entry which is preliminary data.</text>
</comment>
<keyword evidence="1" id="KW-0732">Signal</keyword>
<organism evidence="2 3">
    <name type="scientific">Photobacterium iliopiscarium</name>
    <dbReference type="NCBI Taxonomy" id="56192"/>
    <lineage>
        <taxon>Bacteria</taxon>
        <taxon>Pseudomonadati</taxon>
        <taxon>Pseudomonadota</taxon>
        <taxon>Gammaproteobacteria</taxon>
        <taxon>Vibrionales</taxon>
        <taxon>Vibrionaceae</taxon>
        <taxon>Photobacterium</taxon>
    </lineage>
</organism>
<evidence type="ECO:0000313" key="3">
    <source>
        <dbReference type="Proteomes" id="UP000241190"/>
    </source>
</evidence>